<feature type="compositionally biased region" description="Basic and acidic residues" evidence="2">
    <location>
        <begin position="267"/>
        <end position="277"/>
    </location>
</feature>
<feature type="compositionally biased region" description="Acidic residues" evidence="2">
    <location>
        <begin position="326"/>
        <end position="339"/>
    </location>
</feature>
<evidence type="ECO:0000256" key="2">
    <source>
        <dbReference type="SAM" id="MobiDB-lite"/>
    </source>
</evidence>
<feature type="compositionally biased region" description="Acidic residues" evidence="2">
    <location>
        <begin position="1823"/>
        <end position="1839"/>
    </location>
</feature>
<feature type="compositionally biased region" description="Polar residues" evidence="2">
    <location>
        <begin position="303"/>
        <end position="313"/>
    </location>
</feature>
<feature type="compositionally biased region" description="Basic and acidic residues" evidence="2">
    <location>
        <begin position="1560"/>
        <end position="1569"/>
    </location>
</feature>
<feature type="compositionally biased region" description="Basic and acidic residues" evidence="2">
    <location>
        <begin position="1031"/>
        <end position="1051"/>
    </location>
</feature>
<feature type="compositionally biased region" description="Low complexity" evidence="2">
    <location>
        <begin position="427"/>
        <end position="437"/>
    </location>
</feature>
<feature type="region of interest" description="Disordered" evidence="2">
    <location>
        <begin position="661"/>
        <end position="727"/>
    </location>
</feature>
<feature type="compositionally biased region" description="Basic and acidic residues" evidence="2">
    <location>
        <begin position="1773"/>
        <end position="1790"/>
    </location>
</feature>
<feature type="compositionally biased region" description="Polar residues" evidence="2">
    <location>
        <begin position="86"/>
        <end position="102"/>
    </location>
</feature>
<name>A0AA88YEQ9_PINIB</name>
<feature type="compositionally biased region" description="Basic and acidic residues" evidence="2">
    <location>
        <begin position="932"/>
        <end position="941"/>
    </location>
</feature>
<dbReference type="PANTHER" id="PTHR14164:SF12">
    <property type="entry name" value="PERICENTRIOLAR MATERIAL 1 PROTEIN"/>
    <property type="match status" value="1"/>
</dbReference>
<dbReference type="GO" id="GO:1905515">
    <property type="term" value="P:non-motile cilium assembly"/>
    <property type="evidence" value="ECO:0007669"/>
    <property type="project" value="TreeGrafter"/>
</dbReference>
<keyword evidence="5" id="KW-1185">Reference proteome</keyword>
<feature type="region of interest" description="Disordered" evidence="2">
    <location>
        <begin position="932"/>
        <end position="965"/>
    </location>
</feature>
<feature type="compositionally biased region" description="Polar residues" evidence="2">
    <location>
        <begin position="945"/>
        <end position="959"/>
    </location>
</feature>
<feature type="domain" description="Pericentriolar material 1 protein C-terminal" evidence="3">
    <location>
        <begin position="1365"/>
        <end position="1918"/>
    </location>
</feature>
<feature type="compositionally biased region" description="Polar residues" evidence="2">
    <location>
        <begin position="1878"/>
        <end position="1889"/>
    </location>
</feature>
<accession>A0AA88YEQ9</accession>
<feature type="compositionally biased region" description="Polar residues" evidence="2">
    <location>
        <begin position="1333"/>
        <end position="1345"/>
    </location>
</feature>
<gene>
    <name evidence="4" type="ORF">FSP39_017062</name>
</gene>
<feature type="compositionally biased region" description="Polar residues" evidence="2">
    <location>
        <begin position="1570"/>
        <end position="1584"/>
    </location>
</feature>
<feature type="compositionally biased region" description="Low complexity" evidence="2">
    <location>
        <begin position="707"/>
        <end position="719"/>
    </location>
</feature>
<feature type="region of interest" description="Disordered" evidence="2">
    <location>
        <begin position="1014"/>
        <end position="1073"/>
    </location>
</feature>
<feature type="compositionally biased region" description="Polar residues" evidence="2">
    <location>
        <begin position="1150"/>
        <end position="1169"/>
    </location>
</feature>
<feature type="compositionally biased region" description="Polar residues" evidence="2">
    <location>
        <begin position="851"/>
        <end position="869"/>
    </location>
</feature>
<feature type="region of interest" description="Disordered" evidence="2">
    <location>
        <begin position="427"/>
        <end position="469"/>
    </location>
</feature>
<evidence type="ECO:0000313" key="4">
    <source>
        <dbReference type="EMBL" id="KAK3100261.1"/>
    </source>
</evidence>
<feature type="compositionally biased region" description="Acidic residues" evidence="2">
    <location>
        <begin position="1861"/>
        <end position="1876"/>
    </location>
</feature>
<evidence type="ECO:0000256" key="1">
    <source>
        <dbReference type="SAM" id="Coils"/>
    </source>
</evidence>
<feature type="compositionally biased region" description="Basic and acidic residues" evidence="2">
    <location>
        <begin position="1350"/>
        <end position="1361"/>
    </location>
</feature>
<feature type="region of interest" description="Disordered" evidence="2">
    <location>
        <begin position="773"/>
        <end position="801"/>
    </location>
</feature>
<feature type="compositionally biased region" description="Acidic residues" evidence="2">
    <location>
        <begin position="1014"/>
        <end position="1030"/>
    </location>
</feature>
<feature type="region of interest" description="Disordered" evidence="2">
    <location>
        <begin position="117"/>
        <end position="168"/>
    </location>
</feature>
<dbReference type="PANTHER" id="PTHR14164">
    <property type="entry name" value="PERICENTRIOLAR MATERIAL 1-RELATED"/>
    <property type="match status" value="1"/>
</dbReference>
<feature type="compositionally biased region" description="Basic and acidic residues" evidence="2">
    <location>
        <begin position="1179"/>
        <end position="1197"/>
    </location>
</feature>
<keyword evidence="1" id="KW-0175">Coiled coil</keyword>
<reference evidence="4" key="1">
    <citation type="submission" date="2019-08" db="EMBL/GenBank/DDBJ databases">
        <title>The improved chromosome-level genome for the pearl oyster Pinctada fucata martensii using PacBio sequencing and Hi-C.</title>
        <authorList>
            <person name="Zheng Z."/>
        </authorList>
    </citation>
    <scope>NUCLEOTIDE SEQUENCE</scope>
    <source>
        <strain evidence="4">ZZ-2019</strain>
        <tissue evidence="4">Adductor muscle</tissue>
    </source>
</reference>
<dbReference type="GO" id="GO:0034454">
    <property type="term" value="P:microtubule anchoring at centrosome"/>
    <property type="evidence" value="ECO:0007669"/>
    <property type="project" value="InterPro"/>
</dbReference>
<feature type="coiled-coil region" evidence="1">
    <location>
        <begin position="471"/>
        <end position="551"/>
    </location>
</feature>
<dbReference type="InterPro" id="IPR031446">
    <property type="entry name" value="PCM1_C"/>
</dbReference>
<dbReference type="Proteomes" id="UP001186944">
    <property type="component" value="Unassembled WGS sequence"/>
</dbReference>
<feature type="compositionally biased region" description="Basic and acidic residues" evidence="2">
    <location>
        <begin position="697"/>
        <end position="706"/>
    </location>
</feature>
<feature type="region of interest" description="Disordered" evidence="2">
    <location>
        <begin position="1560"/>
        <end position="1598"/>
    </location>
</feature>
<organism evidence="4 5">
    <name type="scientific">Pinctada imbricata</name>
    <name type="common">Atlantic pearl-oyster</name>
    <name type="synonym">Pinctada martensii</name>
    <dbReference type="NCBI Taxonomy" id="66713"/>
    <lineage>
        <taxon>Eukaryota</taxon>
        <taxon>Metazoa</taxon>
        <taxon>Spiralia</taxon>
        <taxon>Lophotrochozoa</taxon>
        <taxon>Mollusca</taxon>
        <taxon>Bivalvia</taxon>
        <taxon>Autobranchia</taxon>
        <taxon>Pteriomorphia</taxon>
        <taxon>Pterioida</taxon>
        <taxon>Pterioidea</taxon>
        <taxon>Pteriidae</taxon>
        <taxon>Pinctada</taxon>
    </lineage>
</organism>
<feature type="coiled-coil region" evidence="1">
    <location>
        <begin position="1086"/>
        <end position="1113"/>
    </location>
</feature>
<feature type="compositionally biased region" description="Polar residues" evidence="2">
    <location>
        <begin position="1057"/>
        <end position="1069"/>
    </location>
</feature>
<dbReference type="GO" id="GO:0071539">
    <property type="term" value="P:protein localization to centrosome"/>
    <property type="evidence" value="ECO:0007669"/>
    <property type="project" value="InterPro"/>
</dbReference>
<feature type="region of interest" description="Disordered" evidence="2">
    <location>
        <begin position="303"/>
        <end position="339"/>
    </location>
</feature>
<comment type="caution">
    <text evidence="4">The sequence shown here is derived from an EMBL/GenBank/DDBJ whole genome shotgun (WGS) entry which is preliminary data.</text>
</comment>
<feature type="coiled-coil region" evidence="1">
    <location>
        <begin position="608"/>
        <end position="638"/>
    </location>
</feature>
<feature type="region of interest" description="Disordered" evidence="2">
    <location>
        <begin position="834"/>
        <end position="907"/>
    </location>
</feature>
<feature type="region of interest" description="Disordered" evidence="2">
    <location>
        <begin position="1333"/>
        <end position="1364"/>
    </location>
</feature>
<protein>
    <recommendedName>
        <fullName evidence="3">Pericentriolar material 1 protein C-terminal domain-containing protein</fullName>
    </recommendedName>
</protein>
<feature type="coiled-coil region" evidence="1">
    <location>
        <begin position="728"/>
        <end position="755"/>
    </location>
</feature>
<feature type="region of interest" description="Disordered" evidence="2">
    <location>
        <begin position="262"/>
        <end position="283"/>
    </location>
</feature>
<feature type="compositionally biased region" description="Polar residues" evidence="2">
    <location>
        <begin position="579"/>
        <end position="590"/>
    </location>
</feature>
<feature type="compositionally biased region" description="Polar residues" evidence="2">
    <location>
        <begin position="1505"/>
        <end position="1517"/>
    </location>
</feature>
<dbReference type="GO" id="GO:0034451">
    <property type="term" value="C:centriolar satellite"/>
    <property type="evidence" value="ECO:0007669"/>
    <property type="project" value="TreeGrafter"/>
</dbReference>
<feature type="region of interest" description="Disordered" evidence="2">
    <location>
        <begin position="1122"/>
        <end position="1294"/>
    </location>
</feature>
<dbReference type="GO" id="GO:0036064">
    <property type="term" value="C:ciliary basal body"/>
    <property type="evidence" value="ECO:0007669"/>
    <property type="project" value="TreeGrafter"/>
</dbReference>
<feature type="region of interest" description="Disordered" evidence="2">
    <location>
        <begin position="1501"/>
        <end position="1521"/>
    </location>
</feature>
<feature type="compositionally biased region" description="Polar residues" evidence="2">
    <location>
        <begin position="1269"/>
        <end position="1284"/>
    </location>
</feature>
<proteinExistence type="predicted"/>
<feature type="region of interest" description="Disordered" evidence="2">
    <location>
        <begin position="556"/>
        <end position="592"/>
    </location>
</feature>
<feature type="region of interest" description="Disordered" evidence="2">
    <location>
        <begin position="1721"/>
        <end position="1906"/>
    </location>
</feature>
<dbReference type="InterPro" id="IPR024138">
    <property type="entry name" value="Pericentriolar_Pcm1"/>
</dbReference>
<dbReference type="EMBL" id="VSWD01000006">
    <property type="protein sequence ID" value="KAK3100261.1"/>
    <property type="molecule type" value="Genomic_DNA"/>
</dbReference>
<sequence>MATGGNYPFRSGATEPRTRGGWQRSTSTSDKDDNVSLNSLPNELRPNNWPSAPLDNMRRRKKGNPEREREQSLTLDSPPPSERNQRTPSTYPRTRITPFTPTSQRIALEKLRQQLTFSDLDDGSNDGEKNNERNIPSRRGNLPNFMRQDMSRSAEVPTRGRPDVQPRSQSLFTNNAREDRANIDVPDSGQIVGRLMQIREYIKQANTMMESLKKTGTPQANREEVAKLRTLIENLQEQERAYLGLLQELLSFKGDLSAVNGLGNPEELSRPESRDETQSVDIDVQSETSEATLDNLEDKLSNCLNQGRTSAGSQPRPRIEDKLGLSEEEEEESSPENMEDTLVQTMEASAMQEYDYELNDNLNEDMEGDDDDELRALRQQQQLLKRLHEQQEQMRALKGRQAALLALQKDAEQKLAEARRRDNQALAAAAASASSTSNNTVLRANIMPSPQPDNDVPSRSDPASDGMPRELQDMRQHLSYLRNELKEQNTDANERQSNPEVEAISGLAALDDNRRQLQDKLKELQDKKQKMDSLLHELNSLRQERQDVLTRMNNGAQLPDEDLQQMSRGAEGGPPVPNNPRQAVSQQGQEALSEADNAMVEAEELRNIIDAREKMRKLQEVKERLNQLRSLVQYYQNSAEQGVVPDVDERTAFQNMIEEYNQGLNPQRPMVSESGRLSPLGATGGGTIPRPAQIPQKSDEDNRSDSDSSAESESNLSSLGPWGDDPEIQAKVRKLKAAKEKLKQLQNIVSMVQRSPDAADSLPDNLVDIANSLEDGESQVEDKNVSASEGEVPITQAERDSYYEAKMQEQIQELDQLKEERRRLLAIQQELQSLHDRFGKPEEEDEVPSVTHGQQDRQTGGSRPSTGPPIQSEGDGQEEVSIEPSLPVQNNDRPARPGVPVVTFSSNDEVYGKMRKQRMLREELRQKKRELEAIMKKDTSRKQYGKNQDNQSDTVSYTTAEAGAPASVDATMATWGGSTVDNLESITEDEDGQQITNEMEEDDAYPSDGIVQVEEEEEENDSDNETYTIEDDVRQRRLDRSKRGARPEKGGARPKQKQTYPRSKAQSKGSDILQQQLQQQQMMLGLNQCIQQMAMQQMEIQNMQRQMQCLTSQMYETEMPLPSPFSPLPDTLRLRSTSSILPPDSDARRFSTNAPSSSNRPYMFTSASRGGTADTLLRTGREDEYSRNSSRERDGERSNNVVSSSSRDQHKIAVKKKASSLGRGEATMKRKTSSLSERSKKSTSKQRQDRSSDNIPSLNLEQSRKKRLNSQNNWSTGSMASSSRVEPGLEGPDVVKVSRGSASLSQRLGVGDGVYRPGLSAGISGAGFLENSSQASTISTREQQGATGGQREEIENNRESDDPGDLSLFEALRESIYSEVATLISQNENRPHFLIEIFRELQLLTTDYLRQRVLYSIKDIVSKYLTEQTVPSKPNNPMPAWINTTALNNCTTSELTPSESLLTSDDEEIKVKVREIQMSVGQGRGLARGQSLQNDMFDYEENADNDSSLSTPSNSVWENPFAQDSLGDTAIHLDKALQRMKEYDQKIAEEDARAEALAYQREKQRKDNDQNNQDPTSSSAVDQGSESSMSSVSVSGQQYPKIDTQQLDQQIKTIMSEVIPVIKEHMDQVCSSQLLAYIKRLVLSLTQQYDSSQYSRFFHNQLSSALQDSLSKFEGRKMRQCGEDLLVDMSEVLFNELAFFRLMEGLGEPPANTEAYCTAATQTQDEDDVSEGMGDDRYEQTEESDTTETTSTVGDDEAINNSVKVNATEEEELGKMRDDELANDTKVRDDEKDEDCESPYKASPVQIELAPSETKPFTRIGSDEDDEDADETQSADDPSETAVSRDAMMERSLDMDNGTMPEDELSYGESNAEDADQGAQSSANTSLSTPRAEGEGHKQATPHINGEVVENGEVTIDDLPPTLNVVAASIQSKMSEEQQSNSSMNAVLDSMPNHEELAGDGQFLKEP</sequence>
<dbReference type="Pfam" id="PF15717">
    <property type="entry name" value="PCM1_C"/>
    <property type="match status" value="1"/>
</dbReference>
<feature type="compositionally biased region" description="Low complexity" evidence="2">
    <location>
        <begin position="1585"/>
        <end position="1595"/>
    </location>
</feature>
<feature type="region of interest" description="Disordered" evidence="2">
    <location>
        <begin position="1"/>
        <end position="102"/>
    </location>
</feature>
<feature type="coiled-coil region" evidence="1">
    <location>
        <begin position="221"/>
        <end position="248"/>
    </location>
</feature>
<evidence type="ECO:0000259" key="3">
    <source>
        <dbReference type="Pfam" id="PF15717"/>
    </source>
</evidence>
<evidence type="ECO:0000313" key="5">
    <source>
        <dbReference type="Proteomes" id="UP001186944"/>
    </source>
</evidence>